<sequence length="111" mass="12892">MNPCLSLFTTFACWTSIFPFDSFLDFLSFFFPPFTSSSSSSLSPRCFLYKFCLTHTDNVTQPCLVYFSFPFTINQTVFPIFFRPVSVWRRLPSPQIIDDIYRYGLCKGVNA</sequence>
<proteinExistence type="predicted"/>
<dbReference type="KEGG" id="tbg:TbgDal_VII5601"/>
<protein>
    <submittedName>
        <fullName evidence="1">Uncharacterized protein</fullName>
    </submittedName>
</protein>
<evidence type="ECO:0000313" key="1">
    <source>
        <dbReference type="EMBL" id="CBH12651.1"/>
    </source>
</evidence>
<dbReference type="AlphaFoldDB" id="C9ZTB6"/>
<evidence type="ECO:0000313" key="2">
    <source>
        <dbReference type="Proteomes" id="UP000002316"/>
    </source>
</evidence>
<dbReference type="RefSeq" id="XP_011774931.1">
    <property type="nucleotide sequence ID" value="XM_011776629.1"/>
</dbReference>
<accession>C9ZTB6</accession>
<dbReference type="GeneID" id="23862807"/>
<dbReference type="EMBL" id="FN554970">
    <property type="protein sequence ID" value="CBH12651.1"/>
    <property type="molecule type" value="Genomic_DNA"/>
</dbReference>
<organism evidence="1 2">
    <name type="scientific">Trypanosoma brucei gambiense (strain MHOM/CI/86/DAL972)</name>
    <dbReference type="NCBI Taxonomy" id="679716"/>
    <lineage>
        <taxon>Eukaryota</taxon>
        <taxon>Discoba</taxon>
        <taxon>Euglenozoa</taxon>
        <taxon>Kinetoplastea</taxon>
        <taxon>Metakinetoplastina</taxon>
        <taxon>Trypanosomatida</taxon>
        <taxon>Trypanosomatidae</taxon>
        <taxon>Trypanosoma</taxon>
    </lineage>
</organism>
<dbReference type="Proteomes" id="UP000002316">
    <property type="component" value="Chromosome 7"/>
</dbReference>
<name>C9ZTB6_TRYB9</name>
<gene>
    <name evidence="1" type="ORF">TbgDal_VII5601</name>
</gene>
<reference evidence="2" key="1">
    <citation type="journal article" date="2010" name="PLoS Negl. Trop. Dis.">
        <title>The genome sequence of Trypanosoma brucei gambiense, causative agent of chronic human african trypanosomiasis.</title>
        <authorList>
            <person name="Jackson A.P."/>
            <person name="Sanders M."/>
            <person name="Berry A."/>
            <person name="McQuillan J."/>
            <person name="Aslett M.A."/>
            <person name="Quail M.A."/>
            <person name="Chukualim B."/>
            <person name="Capewell P."/>
            <person name="MacLeod A."/>
            <person name="Melville S.E."/>
            <person name="Gibson W."/>
            <person name="Barry J.D."/>
            <person name="Berriman M."/>
            <person name="Hertz-Fowler C."/>
        </authorList>
    </citation>
    <scope>NUCLEOTIDE SEQUENCE [LARGE SCALE GENOMIC DNA]</scope>
    <source>
        <strain evidence="2">MHOM/CI/86/DAL972</strain>
    </source>
</reference>